<dbReference type="InterPro" id="IPR023346">
    <property type="entry name" value="Lysozyme-like_dom_sf"/>
</dbReference>
<dbReference type="Gene3D" id="3.10.350.10">
    <property type="entry name" value="LysM domain"/>
    <property type="match status" value="3"/>
</dbReference>
<name>A0ABT7SRA5_9GAMM</name>
<keyword evidence="2" id="KW-0732">Signal</keyword>
<dbReference type="CDD" id="cd00118">
    <property type="entry name" value="LysM"/>
    <property type="match status" value="3"/>
</dbReference>
<organism evidence="4 5">
    <name type="scientific">Thiopseudomonas acetoxidans</name>
    <dbReference type="NCBI Taxonomy" id="3041622"/>
    <lineage>
        <taxon>Bacteria</taxon>
        <taxon>Pseudomonadati</taxon>
        <taxon>Pseudomonadota</taxon>
        <taxon>Gammaproteobacteria</taxon>
        <taxon>Pseudomonadales</taxon>
        <taxon>Pseudomonadaceae</taxon>
        <taxon>Thiopseudomonas</taxon>
    </lineage>
</organism>
<feature type="chain" id="PRO_5045683633" evidence="2">
    <location>
        <begin position="22"/>
        <end position="508"/>
    </location>
</feature>
<dbReference type="InterPro" id="IPR000189">
    <property type="entry name" value="Transglyc_AS"/>
</dbReference>
<gene>
    <name evidence="4" type="ORF">QEZ41_10655</name>
</gene>
<dbReference type="Proteomes" id="UP001241056">
    <property type="component" value="Unassembled WGS sequence"/>
</dbReference>
<dbReference type="PANTHER" id="PTHR33734:SF22">
    <property type="entry name" value="MEMBRANE-BOUND LYTIC MUREIN TRANSGLYCOSYLASE D"/>
    <property type="match status" value="1"/>
</dbReference>
<comment type="caution">
    <text evidence="4">The sequence shown here is derived from an EMBL/GenBank/DDBJ whole genome shotgun (WGS) entry which is preliminary data.</text>
</comment>
<dbReference type="Gene3D" id="1.10.530.10">
    <property type="match status" value="1"/>
</dbReference>
<dbReference type="RefSeq" id="WP_289411535.1">
    <property type="nucleotide sequence ID" value="NZ_JAUCDY010000015.1"/>
</dbReference>
<sequence>MFKLSFSVARLPVVGSLVLCAAVLSGCQSLGNNTEQAFAPTSASAKTVHYKHRTQKKHAVSKEILHLPEPEYSQAQILEMQDIWSRIRQGYQLVDLVNEHPRIEKERQWFGKRTRSLEIIAERSNPYIHYIVEQLEENAMPLELALLPAIESAYNPLALSSQRASGLWQFMPATGRNFKLEQTHWYDARRDITRSTKAAIAYLKYLNNMFDGDWLLTLAAYNAGEGTVMNAIKRNRAQGLATDYWSLKLPPQTLAYVPKLLALAQIFAEPDTYSMQLPDIANEPFFAKVKFKHELELKSIAKMAKIDYEQLYQLNPAFKQKVTLGGPGYLLVPTQNVDLLHQRLSTLKAPELYQWPTYTVRSGDTLSRIAQKNSTSVTMLRDLNRLSNNNLKIGQVLKIPTTKGPVAAVSSGSKERYKVKAGDTLSTIAEQHKVSVKEIKQWNSLKGDNIRIGQALLLQSPATFYTVRSGDSLASIASRHNISITQLKKWNMLNSNLLKPGQKLALYL</sequence>
<dbReference type="InterPro" id="IPR018392">
    <property type="entry name" value="LysM"/>
</dbReference>
<dbReference type="InterPro" id="IPR036779">
    <property type="entry name" value="LysM_dom_sf"/>
</dbReference>
<dbReference type="PROSITE" id="PS00922">
    <property type="entry name" value="TRANSGLYCOSYLASE"/>
    <property type="match status" value="1"/>
</dbReference>
<keyword evidence="5" id="KW-1185">Reference proteome</keyword>
<dbReference type="EMBL" id="JAUCDY010000015">
    <property type="protein sequence ID" value="MDM7858723.1"/>
    <property type="molecule type" value="Genomic_DNA"/>
</dbReference>
<evidence type="ECO:0000313" key="5">
    <source>
        <dbReference type="Proteomes" id="UP001241056"/>
    </source>
</evidence>
<feature type="domain" description="LysM" evidence="3">
    <location>
        <begin position="356"/>
        <end position="399"/>
    </location>
</feature>
<protein>
    <submittedName>
        <fullName evidence="4">LysM peptidoglycan-binding domain-containing protein</fullName>
    </submittedName>
</protein>
<dbReference type="InterPro" id="IPR008258">
    <property type="entry name" value="Transglycosylase_SLT_dom_1"/>
</dbReference>
<evidence type="ECO:0000256" key="1">
    <source>
        <dbReference type="ARBA" id="ARBA00007734"/>
    </source>
</evidence>
<dbReference type="SUPFAM" id="SSF54106">
    <property type="entry name" value="LysM domain"/>
    <property type="match status" value="3"/>
</dbReference>
<dbReference type="CDD" id="cd16894">
    <property type="entry name" value="MltD-like"/>
    <property type="match status" value="1"/>
</dbReference>
<dbReference type="Pfam" id="PF01464">
    <property type="entry name" value="SLT"/>
    <property type="match status" value="1"/>
</dbReference>
<accession>A0ABT7SRA5</accession>
<dbReference type="SMART" id="SM00257">
    <property type="entry name" value="LysM"/>
    <property type="match status" value="3"/>
</dbReference>
<evidence type="ECO:0000256" key="2">
    <source>
        <dbReference type="SAM" id="SignalP"/>
    </source>
</evidence>
<reference evidence="4 5" key="1">
    <citation type="submission" date="2023-06" db="EMBL/GenBank/DDBJ databases">
        <title>Thiopseudomonas sp. CY1220 draft genome sequence.</title>
        <authorList>
            <person name="Zhao G."/>
            <person name="An M."/>
        </authorList>
    </citation>
    <scope>NUCLEOTIDE SEQUENCE [LARGE SCALE GENOMIC DNA]</scope>
    <source>
        <strain evidence="4 5">CY1220</strain>
    </source>
</reference>
<dbReference type="PROSITE" id="PS51257">
    <property type="entry name" value="PROKAR_LIPOPROTEIN"/>
    <property type="match status" value="1"/>
</dbReference>
<feature type="domain" description="LysM" evidence="3">
    <location>
        <begin position="415"/>
        <end position="458"/>
    </location>
</feature>
<evidence type="ECO:0000313" key="4">
    <source>
        <dbReference type="EMBL" id="MDM7858723.1"/>
    </source>
</evidence>
<dbReference type="PANTHER" id="PTHR33734">
    <property type="entry name" value="LYSM DOMAIN-CONTAINING GPI-ANCHORED PROTEIN 2"/>
    <property type="match status" value="1"/>
</dbReference>
<comment type="similarity">
    <text evidence="1">Belongs to the transglycosylase Slt family.</text>
</comment>
<feature type="domain" description="LysM" evidence="3">
    <location>
        <begin position="463"/>
        <end position="506"/>
    </location>
</feature>
<evidence type="ECO:0000259" key="3">
    <source>
        <dbReference type="PROSITE" id="PS51782"/>
    </source>
</evidence>
<dbReference type="PROSITE" id="PS51782">
    <property type="entry name" value="LYSM"/>
    <property type="match status" value="3"/>
</dbReference>
<dbReference type="SUPFAM" id="SSF53955">
    <property type="entry name" value="Lysozyme-like"/>
    <property type="match status" value="1"/>
</dbReference>
<feature type="signal peptide" evidence="2">
    <location>
        <begin position="1"/>
        <end position="21"/>
    </location>
</feature>
<proteinExistence type="inferred from homology"/>
<dbReference type="Pfam" id="PF01476">
    <property type="entry name" value="LysM"/>
    <property type="match status" value="3"/>
</dbReference>